<reference evidence="2" key="1">
    <citation type="submission" date="2022-11" db="UniProtKB">
        <authorList>
            <consortium name="WormBaseParasite"/>
        </authorList>
    </citation>
    <scope>IDENTIFICATION</scope>
</reference>
<name>A0AC34EZW5_9BILA</name>
<dbReference type="WBParaSite" id="ES5_v2.g10311.t1">
    <property type="protein sequence ID" value="ES5_v2.g10311.t1"/>
    <property type="gene ID" value="ES5_v2.g10311"/>
</dbReference>
<proteinExistence type="predicted"/>
<evidence type="ECO:0000313" key="1">
    <source>
        <dbReference type="Proteomes" id="UP000887579"/>
    </source>
</evidence>
<protein>
    <submittedName>
        <fullName evidence="2">G-protein coupled receptors family 1 profile domain-containing protein</fullName>
    </submittedName>
</protein>
<sequence length="448" mass="50751">MPSAALCNETATEMLRKLLASPLMHKNGSETGIIDSLFNATTTERRYLCRNPTVSEFAYIFTEIHWNCPSVLYPSYTPTTHPTESEQFSSTPILNVNSADKIFLSTIFFFVGIIGFFGNLMTAAVIYRTPKLQTQTNYFLASLAISDLLLIMVGVPFDLVSLWRESKAPAIIGYCESTSTAISWFTFSSILVIMGLTAERLVAICYPFSLKSWFTKRTVIYVIIAIWVLSFFPSVYIGLQFKQVATDFCGKIHLVELGYGSCDFVGWNFAYTFEVMLLLTFVLPIAFILYCYVRILKTLNLMTSTQTVHHPVANQTSDSSATTPTIKQNFLHIHQRQCGPAMSEKAQKVVIKMLVTISVVFFICYLPYHVERLIVWYSNESCEQSIICLLLYPITGLLQYISATLNPIIYNLMSYRFRTAFRLLLKRLFLPNRTKGGTTDHASIPLHL</sequence>
<organism evidence="1 2">
    <name type="scientific">Panagrolaimus sp. ES5</name>
    <dbReference type="NCBI Taxonomy" id="591445"/>
    <lineage>
        <taxon>Eukaryota</taxon>
        <taxon>Metazoa</taxon>
        <taxon>Ecdysozoa</taxon>
        <taxon>Nematoda</taxon>
        <taxon>Chromadorea</taxon>
        <taxon>Rhabditida</taxon>
        <taxon>Tylenchina</taxon>
        <taxon>Panagrolaimomorpha</taxon>
        <taxon>Panagrolaimoidea</taxon>
        <taxon>Panagrolaimidae</taxon>
        <taxon>Panagrolaimus</taxon>
    </lineage>
</organism>
<evidence type="ECO:0000313" key="2">
    <source>
        <dbReference type="WBParaSite" id="ES5_v2.g10311.t1"/>
    </source>
</evidence>
<dbReference type="Proteomes" id="UP000887579">
    <property type="component" value="Unplaced"/>
</dbReference>
<accession>A0AC34EZW5</accession>